<sequence>MNRTTALARTRRGLARAAAVAAIALAPAAVMVAPAVAEPLMLEPIESAEPAPDASADAVYYGYGYGGYGGYGYGYPGYGGYGYGYGGYGGYSYPNYGGYYLWPVIVLPPTGSAY</sequence>
<protein>
    <submittedName>
        <fullName evidence="2">Uncharacterized protein</fullName>
    </submittedName>
</protein>
<keyword evidence="1" id="KW-0732">Signal</keyword>
<proteinExistence type="predicted"/>
<feature type="signal peptide" evidence="1">
    <location>
        <begin position="1"/>
        <end position="37"/>
    </location>
</feature>
<keyword evidence="3" id="KW-1185">Reference proteome</keyword>
<name>H6R4I4_NOCCG</name>
<feature type="chain" id="PRO_5003606709" evidence="1">
    <location>
        <begin position="38"/>
        <end position="114"/>
    </location>
</feature>
<evidence type="ECO:0000256" key="1">
    <source>
        <dbReference type="SAM" id="SignalP"/>
    </source>
</evidence>
<reference evidence="2 3" key="1">
    <citation type="journal article" date="2012" name="J. Bacteriol.">
        <title>Genome sequence of the human- and animal-pathogenic strain Nocardia cyriacigeorgica GUH-2.</title>
        <authorList>
            <person name="Zoropogui A."/>
            <person name="Pujic P."/>
            <person name="Normand P."/>
            <person name="Barbe V."/>
            <person name="Beaman B."/>
            <person name="Beaman L."/>
            <person name="Boiron P."/>
            <person name="Colinon C."/>
            <person name="Deredjian A."/>
            <person name="Graindorge A."/>
            <person name="Mangenot S."/>
            <person name="Nazaret S."/>
            <person name="Neto M."/>
            <person name="Petit S."/>
            <person name="Roche D."/>
            <person name="Vallenet D."/>
            <person name="Rodriguez-Nava V."/>
            <person name="Richard Y."/>
            <person name="Cournoyer B."/>
            <person name="Blaha D."/>
        </authorList>
    </citation>
    <scope>NUCLEOTIDE SEQUENCE [LARGE SCALE GENOMIC DNA]</scope>
    <source>
        <strain evidence="2 3">GUH-2</strain>
    </source>
</reference>
<dbReference type="InterPro" id="IPR006311">
    <property type="entry name" value="TAT_signal"/>
</dbReference>
<dbReference type="HOGENOM" id="CLU_2118497_0_0_11"/>
<dbReference type="Proteomes" id="UP000008190">
    <property type="component" value="Chromosome"/>
</dbReference>
<dbReference type="EMBL" id="FO082843">
    <property type="protein sequence ID" value="CCF62053.1"/>
    <property type="molecule type" value="Genomic_DNA"/>
</dbReference>
<organism evidence="2 3">
    <name type="scientific">Nocardia cyriacigeorgica (strain GUH-2)</name>
    <dbReference type="NCBI Taxonomy" id="1127134"/>
    <lineage>
        <taxon>Bacteria</taxon>
        <taxon>Bacillati</taxon>
        <taxon>Actinomycetota</taxon>
        <taxon>Actinomycetes</taxon>
        <taxon>Mycobacteriales</taxon>
        <taxon>Nocardiaceae</taxon>
        <taxon>Nocardia</taxon>
    </lineage>
</organism>
<dbReference type="AlphaFoldDB" id="H6R4I4"/>
<evidence type="ECO:0000313" key="2">
    <source>
        <dbReference type="EMBL" id="CCF62053.1"/>
    </source>
</evidence>
<evidence type="ECO:0000313" key="3">
    <source>
        <dbReference type="Proteomes" id="UP000008190"/>
    </source>
</evidence>
<dbReference type="KEGG" id="ncy:NOCYR_1253"/>
<dbReference type="STRING" id="1127134.NOCYR_1253"/>
<dbReference type="PROSITE" id="PS51318">
    <property type="entry name" value="TAT"/>
    <property type="match status" value="1"/>
</dbReference>
<gene>
    <name evidence="2" type="ordered locus">NOCYR_1253</name>
</gene>
<accession>H6R4I4</accession>
<dbReference type="RefSeq" id="WP_014349520.1">
    <property type="nucleotide sequence ID" value="NC_016887.1"/>
</dbReference>